<gene>
    <name evidence="1" type="ORF">PGT21_035579</name>
    <name evidence="2" type="ORF">PGTUg99_016180</name>
</gene>
<evidence type="ECO:0000313" key="2">
    <source>
        <dbReference type="EMBL" id="KAA1121367.1"/>
    </source>
</evidence>
<dbReference type="EMBL" id="VDEP01000238">
    <property type="protein sequence ID" value="KAA1121367.1"/>
    <property type="molecule type" value="Genomic_DNA"/>
</dbReference>
<dbReference type="Proteomes" id="UP000325313">
    <property type="component" value="Unassembled WGS sequence"/>
</dbReference>
<evidence type="ECO:0000313" key="4">
    <source>
        <dbReference type="Proteomes" id="UP000325313"/>
    </source>
</evidence>
<evidence type="ECO:0000313" key="1">
    <source>
        <dbReference type="EMBL" id="KAA1095103.1"/>
    </source>
</evidence>
<proteinExistence type="predicted"/>
<organism evidence="1 3">
    <name type="scientific">Puccinia graminis f. sp. tritici</name>
    <dbReference type="NCBI Taxonomy" id="56615"/>
    <lineage>
        <taxon>Eukaryota</taxon>
        <taxon>Fungi</taxon>
        <taxon>Dikarya</taxon>
        <taxon>Basidiomycota</taxon>
        <taxon>Pucciniomycotina</taxon>
        <taxon>Pucciniomycetes</taxon>
        <taxon>Pucciniales</taxon>
        <taxon>Pucciniaceae</taxon>
        <taxon>Puccinia</taxon>
    </lineage>
</organism>
<dbReference type="AlphaFoldDB" id="A0A5B0P1S4"/>
<name>A0A5B0P1S4_PUCGR</name>
<evidence type="ECO:0000313" key="3">
    <source>
        <dbReference type="Proteomes" id="UP000324748"/>
    </source>
</evidence>
<accession>A0A5B0P1S4</accession>
<sequence length="176" mass="19722">MDRKAYVKVLHFCCQTVPDLRAYYNLPHPPQAKVMFSLAKEIKSLEVGQGRRISKRKPNDIVEYISNKGEVAYGQVCDIFRPTGIGHEYSDVIKVIRGKQVARGDALPIYLEKLNVLQMHFGSIEYIYPPQVVSPVAYCRLPAWSLATVNPSYLIRPLGGLSSAPSSTNDPMELDP</sequence>
<protein>
    <submittedName>
        <fullName evidence="1">Uncharacterized protein</fullName>
    </submittedName>
</protein>
<dbReference type="EMBL" id="VSWC01000079">
    <property type="protein sequence ID" value="KAA1095103.1"/>
    <property type="molecule type" value="Genomic_DNA"/>
</dbReference>
<dbReference type="Proteomes" id="UP000324748">
    <property type="component" value="Unassembled WGS sequence"/>
</dbReference>
<keyword evidence="3" id="KW-1185">Reference proteome</keyword>
<dbReference type="OrthoDB" id="2505141at2759"/>
<reference evidence="3 4" key="1">
    <citation type="submission" date="2019-05" db="EMBL/GenBank/DDBJ databases">
        <title>Emergence of the Ug99 lineage of the wheat stem rust pathogen through somatic hybridization.</title>
        <authorList>
            <person name="Li F."/>
            <person name="Upadhyaya N.M."/>
            <person name="Sperschneider J."/>
            <person name="Matny O."/>
            <person name="Nguyen-Phuc H."/>
            <person name="Mago R."/>
            <person name="Raley C."/>
            <person name="Miller M.E."/>
            <person name="Silverstein K.A.T."/>
            <person name="Henningsen E."/>
            <person name="Hirsch C.D."/>
            <person name="Visser B."/>
            <person name="Pretorius Z.A."/>
            <person name="Steffenson B.J."/>
            <person name="Schwessinger B."/>
            <person name="Dodds P.N."/>
            <person name="Figueroa M."/>
        </authorList>
    </citation>
    <scope>NUCLEOTIDE SEQUENCE [LARGE SCALE GENOMIC DNA]</scope>
    <source>
        <strain evidence="1">21-0</strain>
        <strain evidence="2 4">Ug99</strain>
    </source>
</reference>
<comment type="caution">
    <text evidence="1">The sequence shown here is derived from an EMBL/GenBank/DDBJ whole genome shotgun (WGS) entry which is preliminary data.</text>
</comment>